<dbReference type="HOGENOM" id="CLU_061800_0_0_11"/>
<proteinExistence type="predicted"/>
<evidence type="ECO:0000313" key="3">
    <source>
        <dbReference type="Proteomes" id="UP000034034"/>
    </source>
</evidence>
<dbReference type="Proteomes" id="UP000034034">
    <property type="component" value="Chromosome"/>
</dbReference>
<accession>A0A0F7FS77</accession>
<keyword evidence="3" id="KW-1185">Reference proteome</keyword>
<dbReference type="AlphaFoldDB" id="A0A0F7FS77"/>
<protein>
    <submittedName>
        <fullName evidence="2">Gamma-butyrolactone biosynthesis protein</fullName>
    </submittedName>
</protein>
<evidence type="ECO:0000313" key="2">
    <source>
        <dbReference type="EMBL" id="AKG43164.1"/>
    </source>
</evidence>
<reference evidence="2" key="1">
    <citation type="submission" date="2019-08" db="EMBL/GenBank/DDBJ databases">
        <title>Complete genome sequence of a mangrove-derived Streptomyces xiamenensis.</title>
        <authorList>
            <person name="Xu J."/>
        </authorList>
    </citation>
    <scope>NUCLEOTIDE SEQUENCE</scope>
    <source>
        <strain evidence="2">318</strain>
    </source>
</reference>
<dbReference type="EMBL" id="CP009922">
    <property type="protein sequence ID" value="AKG43164.1"/>
    <property type="molecule type" value="Genomic_DNA"/>
</dbReference>
<name>A0A0F7FS77_9ACTN</name>
<dbReference type="PATRIC" id="fig|408015.6.peg.1815"/>
<dbReference type="RefSeq" id="WP_046723535.1">
    <property type="nucleotide sequence ID" value="NZ_CP009922.3"/>
</dbReference>
<sequence length="346" mass="36395">MTLPTQLPTPAPSDQLRYDTTVPRALVHRMSVAEVFVTDSAATGTDVTITPATDTGGGHLSFEVAAQLPRGHVVGEHSAAYDFLLLVEVLRQSGVLVAHRHLDVPLASAFIFMELGFSVRSLPALRIGSRPAHAVIRITVLPDRNRAGRVLGFSFSGALLVDGHTALEATGRLTFVSHRAFGVLRAKGRGQAPGGESALVLSPRLVPAEARSVGRRDPRNVVITEPTVDPSGNSMARLVVNTGHPHLFDHELDHIPGNLQLEAARQLAVATVARLHGLSPAALLVTDVAATFGAFAELDRTTTATAQVGGVRHAGDLGVIAVPVTVLLTQGSATVSEVTMEVAPWS</sequence>
<dbReference type="Pfam" id="PF03756">
    <property type="entry name" value="AfsA"/>
    <property type="match status" value="2"/>
</dbReference>
<gene>
    <name evidence="2" type="ORF">SXIM_17800</name>
</gene>
<dbReference type="InterPro" id="IPR005509">
    <property type="entry name" value="AfsA_hotdog_dom"/>
</dbReference>
<feature type="domain" description="A-factor biosynthesis hotdog" evidence="1">
    <location>
        <begin position="26"/>
        <end position="172"/>
    </location>
</feature>
<dbReference type="KEGG" id="sxi:SXIM_17800"/>
<dbReference type="STRING" id="408015.SXIM_17800"/>
<evidence type="ECO:0000259" key="1">
    <source>
        <dbReference type="Pfam" id="PF03756"/>
    </source>
</evidence>
<organism evidence="2 3">
    <name type="scientific">Streptomyces xiamenensis</name>
    <dbReference type="NCBI Taxonomy" id="408015"/>
    <lineage>
        <taxon>Bacteria</taxon>
        <taxon>Bacillati</taxon>
        <taxon>Actinomycetota</taxon>
        <taxon>Actinomycetes</taxon>
        <taxon>Kitasatosporales</taxon>
        <taxon>Streptomycetaceae</taxon>
        <taxon>Streptomyces</taxon>
    </lineage>
</organism>
<feature type="domain" description="A-factor biosynthesis hotdog" evidence="1">
    <location>
        <begin position="213"/>
        <end position="341"/>
    </location>
</feature>